<protein>
    <recommendedName>
        <fullName evidence="3">Orc1-like AAA ATPase domain-containing protein</fullName>
    </recommendedName>
</protein>
<evidence type="ECO:0008006" key="3">
    <source>
        <dbReference type="Google" id="ProtNLM"/>
    </source>
</evidence>
<reference evidence="1" key="1">
    <citation type="journal article" date="2022" name="Arch. Microbiol.">
        <title>Pseudodesulfovibrio sediminis sp. nov., a mesophilic and neutrophilic sulfate-reducing bacterium isolated from sediment of a brackish lake.</title>
        <authorList>
            <person name="Takahashi A."/>
            <person name="Kojima H."/>
            <person name="Watanabe M."/>
            <person name="Fukui M."/>
        </authorList>
    </citation>
    <scope>NUCLEOTIDE SEQUENCE</scope>
    <source>
        <strain evidence="1">SF6</strain>
    </source>
</reference>
<dbReference type="InterPro" id="IPR027417">
    <property type="entry name" value="P-loop_NTPase"/>
</dbReference>
<keyword evidence="2" id="KW-1185">Reference proteome</keyword>
<dbReference type="EMBL" id="AP024485">
    <property type="protein sequence ID" value="BCS88169.1"/>
    <property type="molecule type" value="Genomic_DNA"/>
</dbReference>
<organism evidence="1 2">
    <name type="scientific">Pseudodesulfovibrio sediminis</name>
    <dbReference type="NCBI Taxonomy" id="2810563"/>
    <lineage>
        <taxon>Bacteria</taxon>
        <taxon>Pseudomonadati</taxon>
        <taxon>Thermodesulfobacteriota</taxon>
        <taxon>Desulfovibrionia</taxon>
        <taxon>Desulfovibrionales</taxon>
        <taxon>Desulfovibrionaceae</taxon>
    </lineage>
</organism>
<dbReference type="InterPro" id="IPR011990">
    <property type="entry name" value="TPR-like_helical_dom_sf"/>
</dbReference>
<evidence type="ECO:0000313" key="1">
    <source>
        <dbReference type="EMBL" id="BCS88169.1"/>
    </source>
</evidence>
<name>A0ABM7P3D9_9BACT</name>
<sequence>MEQSFLQNTVLPNLPFVDREEHLGRIVHILEDDSASALRIALMDGKGGVGKTEILDRAAAAVSDKCLVVWLSAAQHTGSHKSMIETALDAILNTLDKTSKLGKAEHKKQSVVDFLTGLVPAMKTDAEELIDFAPKTTIGTVQSFIGSAAKYFDFEGLTPRACLNRLLHNIWKSGIKTTFIVDDLHELTRLEGQQLINFFNALEGVQEQKQNWTVFMTSHPIGDHMSNANALSVFWPFRNRWPFEFWTIKGLEDHHMVKLAGLYIENDEVSAPVLGVSDGNPRRFMETIQKLALRDQCSVHNERVFLRGEINDIVVLDNTFERILAEDTLMRHLCGALAIGAEKVPLQVLCKVAEDVGKSQPEYLEHIERLKDLSYFIICENDLGDMCYRLLDDNKKMIVNAVLEEFPVSLFQIHRALVDGYFQCFSDDDLVTMKAMGEPAVPMADEVISKPSTGYFIQASLHATASNYPNSHYLTVASLRILDHFSRYSELISHYSDTGESIRSLFGEKNELTLCVQSLLCKAHYHLGNFDNCVKSLTCAQLEQIEQSEYLFYYAMSIVIAKKDPDPIKKNSQIMQRITSNCFKDKTWEPQIVAAYAFSFQEYGRHTKSVFIYSKYYLKSWFTRNDRGWHTFAMMSPLFLPVSVARIACRSAHDFFVGIGNMRLAGMALHNLGYCELRALNFDKAYRIFDESDRILSANAEEEAGFAKINKAFIHLLSGEAQEAKRLSYDALKHFQSPFYISAARVNLSIADWQLGTKDALDHLDKIPKTDGLMKDPNQRWRIAFNRAFIHLNTEGITPDQTMVDNYYSQIEKCRSIIGMTDFWNNMMAQLALKHPDIRWPKLPQQKSNKWSFINTDLAPFRASTLCFGHA</sequence>
<evidence type="ECO:0000313" key="2">
    <source>
        <dbReference type="Proteomes" id="UP001053296"/>
    </source>
</evidence>
<dbReference type="Proteomes" id="UP001053296">
    <property type="component" value="Chromosome"/>
</dbReference>
<accession>A0ABM7P3D9</accession>
<gene>
    <name evidence="1" type="ORF">PSDVSF_14110</name>
</gene>
<dbReference type="SUPFAM" id="SSF48452">
    <property type="entry name" value="TPR-like"/>
    <property type="match status" value="1"/>
</dbReference>
<proteinExistence type="predicted"/>
<dbReference type="RefSeq" id="WP_229595568.1">
    <property type="nucleotide sequence ID" value="NZ_AP024485.1"/>
</dbReference>
<dbReference type="Gene3D" id="3.40.50.300">
    <property type="entry name" value="P-loop containing nucleotide triphosphate hydrolases"/>
    <property type="match status" value="1"/>
</dbReference>
<dbReference type="SUPFAM" id="SSF52540">
    <property type="entry name" value="P-loop containing nucleoside triphosphate hydrolases"/>
    <property type="match status" value="1"/>
</dbReference>